<comment type="similarity">
    <text evidence="1">Belongs to the zinc-containing alcohol dehydrogenase family.</text>
</comment>
<dbReference type="InterPro" id="IPR047122">
    <property type="entry name" value="Trans-enoyl_RdTase-like"/>
</dbReference>
<evidence type="ECO:0000259" key="5">
    <source>
        <dbReference type="SMART" id="SM00829"/>
    </source>
</evidence>
<dbReference type="InterPro" id="IPR011032">
    <property type="entry name" value="GroES-like_sf"/>
</dbReference>
<dbReference type="Pfam" id="PF08240">
    <property type="entry name" value="ADH_N"/>
    <property type="match status" value="1"/>
</dbReference>
<dbReference type="InterPro" id="IPR013154">
    <property type="entry name" value="ADH-like_N"/>
</dbReference>
<dbReference type="InterPro" id="IPR020843">
    <property type="entry name" value="ER"/>
</dbReference>
<evidence type="ECO:0000313" key="7">
    <source>
        <dbReference type="Proteomes" id="UP000326565"/>
    </source>
</evidence>
<evidence type="ECO:0000313" key="6">
    <source>
        <dbReference type="EMBL" id="KAB8078554.1"/>
    </source>
</evidence>
<dbReference type="InterPro" id="IPR036291">
    <property type="entry name" value="NAD(P)-bd_dom_sf"/>
</dbReference>
<dbReference type="OrthoDB" id="48317at2759"/>
<dbReference type="SMART" id="SM00829">
    <property type="entry name" value="PKS_ER"/>
    <property type="match status" value="1"/>
</dbReference>
<dbReference type="EMBL" id="ML732157">
    <property type="protein sequence ID" value="KAB8078554.1"/>
    <property type="molecule type" value="Genomic_DNA"/>
</dbReference>
<evidence type="ECO:0000256" key="2">
    <source>
        <dbReference type="ARBA" id="ARBA00022741"/>
    </source>
</evidence>
<feature type="domain" description="Enoyl reductase (ER)" evidence="5">
    <location>
        <begin position="14"/>
        <end position="344"/>
    </location>
</feature>
<keyword evidence="3" id="KW-0521">NADP</keyword>
<evidence type="ECO:0000256" key="4">
    <source>
        <dbReference type="ARBA" id="ARBA00023002"/>
    </source>
</evidence>
<evidence type="ECO:0000256" key="3">
    <source>
        <dbReference type="ARBA" id="ARBA00022857"/>
    </source>
</evidence>
<proteinExistence type="inferred from homology"/>
<name>A0A5N5XGC2_9EURO</name>
<dbReference type="GO" id="GO:0016651">
    <property type="term" value="F:oxidoreductase activity, acting on NAD(P)H"/>
    <property type="evidence" value="ECO:0007669"/>
    <property type="project" value="InterPro"/>
</dbReference>
<dbReference type="SUPFAM" id="SSF51735">
    <property type="entry name" value="NAD(P)-binding Rossmann-fold domains"/>
    <property type="match status" value="1"/>
</dbReference>
<dbReference type="AlphaFoldDB" id="A0A5N5XGC2"/>
<keyword evidence="7" id="KW-1185">Reference proteome</keyword>
<dbReference type="PANTHER" id="PTHR45348:SF2">
    <property type="entry name" value="ZINC-TYPE ALCOHOL DEHYDROGENASE-LIKE PROTEIN C2E1P3.01"/>
    <property type="match status" value="1"/>
</dbReference>
<dbReference type="Proteomes" id="UP000326565">
    <property type="component" value="Unassembled WGS sequence"/>
</dbReference>
<dbReference type="SUPFAM" id="SSF50129">
    <property type="entry name" value="GroES-like"/>
    <property type="match status" value="1"/>
</dbReference>
<keyword evidence="4" id="KW-0560">Oxidoreductase</keyword>
<organism evidence="6 7">
    <name type="scientific">Aspergillus leporis</name>
    <dbReference type="NCBI Taxonomy" id="41062"/>
    <lineage>
        <taxon>Eukaryota</taxon>
        <taxon>Fungi</taxon>
        <taxon>Dikarya</taxon>
        <taxon>Ascomycota</taxon>
        <taxon>Pezizomycotina</taxon>
        <taxon>Eurotiomycetes</taxon>
        <taxon>Eurotiomycetidae</taxon>
        <taxon>Eurotiales</taxon>
        <taxon>Aspergillaceae</taxon>
        <taxon>Aspergillus</taxon>
        <taxon>Aspergillus subgen. Circumdati</taxon>
    </lineage>
</organism>
<dbReference type="Gene3D" id="3.90.180.10">
    <property type="entry name" value="Medium-chain alcohol dehydrogenases, catalytic domain"/>
    <property type="match status" value="1"/>
</dbReference>
<dbReference type="GO" id="GO:0000166">
    <property type="term" value="F:nucleotide binding"/>
    <property type="evidence" value="ECO:0007669"/>
    <property type="project" value="UniProtKB-KW"/>
</dbReference>
<dbReference type="CDD" id="cd08249">
    <property type="entry name" value="enoyl_reductase_like"/>
    <property type="match status" value="1"/>
</dbReference>
<dbReference type="Pfam" id="PF00107">
    <property type="entry name" value="ADH_zinc_N"/>
    <property type="match status" value="1"/>
</dbReference>
<accession>A0A5N5XGC2</accession>
<dbReference type="InterPro" id="IPR013149">
    <property type="entry name" value="ADH-like_C"/>
</dbReference>
<gene>
    <name evidence="6" type="ORF">BDV29DRAFT_187872</name>
</gene>
<keyword evidence="2" id="KW-0547">Nucleotide-binding</keyword>
<protein>
    <submittedName>
        <fullName evidence="6">Chaperonin 10-like protein</fullName>
    </submittedName>
</protein>
<evidence type="ECO:0000256" key="1">
    <source>
        <dbReference type="ARBA" id="ARBA00008072"/>
    </source>
</evidence>
<dbReference type="Gene3D" id="3.40.50.720">
    <property type="entry name" value="NAD(P)-binding Rossmann-like Domain"/>
    <property type="match status" value="1"/>
</dbReference>
<reference evidence="6 7" key="1">
    <citation type="submission" date="2019-04" db="EMBL/GenBank/DDBJ databases">
        <title>Friends and foes A comparative genomics study of 23 Aspergillus species from section Flavi.</title>
        <authorList>
            <consortium name="DOE Joint Genome Institute"/>
            <person name="Kjaerbolling I."/>
            <person name="Vesth T."/>
            <person name="Frisvad J.C."/>
            <person name="Nybo J.L."/>
            <person name="Theobald S."/>
            <person name="Kildgaard S."/>
            <person name="Isbrandt T."/>
            <person name="Kuo A."/>
            <person name="Sato A."/>
            <person name="Lyhne E.K."/>
            <person name="Kogle M.E."/>
            <person name="Wiebenga A."/>
            <person name="Kun R.S."/>
            <person name="Lubbers R.J."/>
            <person name="Makela M.R."/>
            <person name="Barry K."/>
            <person name="Chovatia M."/>
            <person name="Clum A."/>
            <person name="Daum C."/>
            <person name="Haridas S."/>
            <person name="He G."/>
            <person name="LaButti K."/>
            <person name="Lipzen A."/>
            <person name="Mondo S."/>
            <person name="Riley R."/>
            <person name="Salamov A."/>
            <person name="Simmons B.A."/>
            <person name="Magnuson J.K."/>
            <person name="Henrissat B."/>
            <person name="Mortensen U.H."/>
            <person name="Larsen T.O."/>
            <person name="Devries R.P."/>
            <person name="Grigoriev I.V."/>
            <person name="Machida M."/>
            <person name="Baker S.E."/>
            <person name="Andersen M.R."/>
        </authorList>
    </citation>
    <scope>NUCLEOTIDE SEQUENCE [LARGE SCALE GENOMIC DNA]</scope>
    <source>
        <strain evidence="6 7">CBS 151.66</strain>
    </source>
</reference>
<sequence>MAISNTGVWLLEKGGQFAVKEAPLPTPGPGEVLIKNGAVVINPMDWKIQAYGAHLPFPKTYPFVGADVAGEIYSVGPDITTFSKGDRVTGVANWIPTDDIRDSGFQNYTICKTTLVSPLPDTLSFESGSALPLALSTASMGLYPSGRLELPLPQVTKPKPINKTILVWGGSSSTGSATIQLAVASGVNVVATASVKNHAFLRNLGVAKVLDYREESVVQDLVEAILETPGEFAGVLDAIGEEGTVRACMDVVSSLGGGRVVTNVPTPFEDTPNGVEVVGVVDTAWLPDNKRVVDGIWGKFIAEALRNGTLKAVPEPLVIGSGLEKIPEGVFLSQQGVSVKTIVVSL</sequence>
<dbReference type="PANTHER" id="PTHR45348">
    <property type="entry name" value="HYPOTHETICAL OXIDOREDUCTASE (EUROFUNG)"/>
    <property type="match status" value="1"/>
</dbReference>